<evidence type="ECO:0000256" key="7">
    <source>
        <dbReference type="ARBA" id="ARBA00032251"/>
    </source>
</evidence>
<dbReference type="Proteomes" id="UP001163046">
    <property type="component" value="Unassembled WGS sequence"/>
</dbReference>
<dbReference type="InterPro" id="IPR000276">
    <property type="entry name" value="GPCR_Rhodpsn"/>
</dbReference>
<sequence>MDNKNKSAGTDLSRGTNPEVSGCERARERRKSNPSGVREIQRLSRMMAIVVILYYVSWLPILISNIVTLATDRKSSKLVVLLTGMVSLIYALANPIIYGKMSTRYRWAYKRVFAAMCCACACGEKPRSWSISISTKSTSRSRTMTIPQISKELENNEGSGDQKTAHEQVQDTSQTNDVIEGSDDVTDGVIVDFRASLNSQGMFLLIQDQITII</sequence>
<feature type="transmembrane region" description="Helical" evidence="9">
    <location>
        <begin position="78"/>
        <end position="98"/>
    </location>
</feature>
<reference evidence="11" key="1">
    <citation type="submission" date="2023-01" db="EMBL/GenBank/DDBJ databases">
        <title>Genome assembly of the deep-sea coral Lophelia pertusa.</title>
        <authorList>
            <person name="Herrera S."/>
            <person name="Cordes E."/>
        </authorList>
    </citation>
    <scope>NUCLEOTIDE SEQUENCE</scope>
    <source>
        <strain evidence="11">USNM1676648</strain>
        <tissue evidence="11">Polyp</tissue>
    </source>
</reference>
<dbReference type="Pfam" id="PF00001">
    <property type="entry name" value="7tm_1"/>
    <property type="match status" value="1"/>
</dbReference>
<evidence type="ECO:0000256" key="9">
    <source>
        <dbReference type="SAM" id="Phobius"/>
    </source>
</evidence>
<dbReference type="PROSITE" id="PS50262">
    <property type="entry name" value="G_PROTEIN_RECEP_F1_2"/>
    <property type="match status" value="1"/>
</dbReference>
<dbReference type="EMBL" id="MU827332">
    <property type="protein sequence ID" value="KAJ7354863.1"/>
    <property type="molecule type" value="Genomic_DNA"/>
</dbReference>
<dbReference type="InterPro" id="IPR002120">
    <property type="entry name" value="TRH_rcpt_1"/>
</dbReference>
<comment type="caution">
    <text evidence="11">The sequence shown here is derived from an EMBL/GenBank/DDBJ whole genome shotgun (WGS) entry which is preliminary data.</text>
</comment>
<name>A0A9W9YNC2_9CNID</name>
<evidence type="ECO:0000256" key="3">
    <source>
        <dbReference type="ARBA" id="ARBA00018873"/>
    </source>
</evidence>
<evidence type="ECO:0000256" key="2">
    <source>
        <dbReference type="ARBA" id="ARBA00004370"/>
    </source>
</evidence>
<keyword evidence="4 9" id="KW-0812">Transmembrane</keyword>
<dbReference type="PANTHER" id="PTHR46061">
    <property type="entry name" value="THYROTROPIN-RELEASING HORMONE RECEPTOR"/>
    <property type="match status" value="1"/>
</dbReference>
<keyword evidence="6 9" id="KW-0472">Membrane</keyword>
<feature type="region of interest" description="Disordered" evidence="8">
    <location>
        <begin position="1"/>
        <end position="35"/>
    </location>
</feature>
<comment type="subcellular location">
    <subcellularLocation>
        <location evidence="2">Membrane</location>
    </subcellularLocation>
</comment>
<dbReference type="SUPFAM" id="SSF81321">
    <property type="entry name" value="Family A G protein-coupled receptor-like"/>
    <property type="match status" value="1"/>
</dbReference>
<dbReference type="PANTHER" id="PTHR46061:SF3">
    <property type="entry name" value="THYROTROPIN-RELEASING HORMONE RECEPTOR"/>
    <property type="match status" value="1"/>
</dbReference>
<organism evidence="11 12">
    <name type="scientific">Desmophyllum pertusum</name>
    <dbReference type="NCBI Taxonomy" id="174260"/>
    <lineage>
        <taxon>Eukaryota</taxon>
        <taxon>Metazoa</taxon>
        <taxon>Cnidaria</taxon>
        <taxon>Anthozoa</taxon>
        <taxon>Hexacorallia</taxon>
        <taxon>Scleractinia</taxon>
        <taxon>Caryophylliina</taxon>
        <taxon>Caryophylliidae</taxon>
        <taxon>Desmophyllum</taxon>
    </lineage>
</organism>
<dbReference type="CDD" id="cd00637">
    <property type="entry name" value="7tm_classA_rhodopsin-like"/>
    <property type="match status" value="1"/>
</dbReference>
<dbReference type="InterPro" id="IPR017452">
    <property type="entry name" value="GPCR_Rhodpsn_7TM"/>
</dbReference>
<comment type="function">
    <text evidence="1">Receptor for thyrotropin-releasing hormone (TRH). Upon ligand binding, this G-protein-coupled receptor triggers activation of the phosphatidylinositol (IP3)-calcium-protein kinase C (PKC) pathway.</text>
</comment>
<keyword evidence="5 9" id="KW-1133">Transmembrane helix</keyword>
<feature type="domain" description="G-protein coupled receptors family 1 profile" evidence="10">
    <location>
        <begin position="1"/>
        <end position="98"/>
    </location>
</feature>
<proteinExistence type="predicted"/>
<keyword evidence="12" id="KW-1185">Reference proteome</keyword>
<feature type="compositionally biased region" description="Polar residues" evidence="8">
    <location>
        <begin position="1"/>
        <end position="19"/>
    </location>
</feature>
<evidence type="ECO:0000256" key="8">
    <source>
        <dbReference type="SAM" id="MobiDB-lite"/>
    </source>
</evidence>
<protein>
    <recommendedName>
        <fullName evidence="3">Thyrotropin-releasing hormone receptor</fullName>
    </recommendedName>
    <alternativeName>
        <fullName evidence="7">Thyroliberin receptor</fullName>
    </alternativeName>
</protein>
<dbReference type="Gene3D" id="1.20.1070.10">
    <property type="entry name" value="Rhodopsin 7-helix transmembrane proteins"/>
    <property type="match status" value="1"/>
</dbReference>
<evidence type="ECO:0000256" key="6">
    <source>
        <dbReference type="ARBA" id="ARBA00023136"/>
    </source>
</evidence>
<gene>
    <name evidence="11" type="ORF">OS493_029870</name>
</gene>
<dbReference type="PRINTS" id="PR00237">
    <property type="entry name" value="GPCRRHODOPSN"/>
</dbReference>
<accession>A0A9W9YNC2</accession>
<evidence type="ECO:0000256" key="1">
    <source>
        <dbReference type="ARBA" id="ARBA00004100"/>
    </source>
</evidence>
<dbReference type="GO" id="GO:0004997">
    <property type="term" value="F:thyrotropin-releasing hormone receptor activity"/>
    <property type="evidence" value="ECO:0007669"/>
    <property type="project" value="InterPro"/>
</dbReference>
<evidence type="ECO:0000313" key="11">
    <source>
        <dbReference type="EMBL" id="KAJ7354863.1"/>
    </source>
</evidence>
<evidence type="ECO:0000259" key="10">
    <source>
        <dbReference type="PROSITE" id="PS50262"/>
    </source>
</evidence>
<evidence type="ECO:0000256" key="4">
    <source>
        <dbReference type="ARBA" id="ARBA00022692"/>
    </source>
</evidence>
<evidence type="ECO:0000256" key="5">
    <source>
        <dbReference type="ARBA" id="ARBA00022989"/>
    </source>
</evidence>
<dbReference type="GO" id="GO:0016020">
    <property type="term" value="C:membrane"/>
    <property type="evidence" value="ECO:0007669"/>
    <property type="project" value="UniProtKB-SubCell"/>
</dbReference>
<dbReference type="OrthoDB" id="5959154at2759"/>
<dbReference type="AlphaFoldDB" id="A0A9W9YNC2"/>
<feature type="transmembrane region" description="Helical" evidence="9">
    <location>
        <begin position="46"/>
        <end position="66"/>
    </location>
</feature>
<evidence type="ECO:0000313" key="12">
    <source>
        <dbReference type="Proteomes" id="UP001163046"/>
    </source>
</evidence>
<feature type="region of interest" description="Disordered" evidence="8">
    <location>
        <begin position="151"/>
        <end position="181"/>
    </location>
</feature>